<sequence>MHAFDPNDYRKRVLAAVERRGGIDQSDPFELYDIPLDEAESLSDAEVSARVREVWGFWQRQRDHPKYRVLVGLLVENHDQLSYLLLDGSARRAEAIRIRHEREQRDAERYEMLDTAISRLVQRHGGVPAAKVPGLEEIGTMGGLSAAEVATRLRRHRIIEDAPQPAAPTGTLTDQRRQQIRGLLAEWGRLVDGPPAPTLLGLLGLDPSRATHTGEIRLRADALRARSRELPPGRMRVVLDELLVHVQDLLEPGGSVVDEYVASIVEDVTAELRPKVRAAVLVEDELVGEDYEFLLDEAIALGMDPHAAGRLLEDLAVELGSRAVGSARPTPAPSPSSAGRAAAPAPPRRQWEEPLKAARAALRGGRPQEAARHIAEARGLDPHNEGTTPIRSVSDDVERVLAEAARHWRVALAARAATRYVEALEHLRQLRRVAADVPPPTGSAASLDELLSEAERAVAEADRLVAAAAAGPSAERSRTLRAAQAACVDHPGASEALAATPVPAPGRVTATRMANGSVQIVWSPAPADDVAYRVTRLQPDGSWRVVGRTRGTELEDGGAPPGEVPVYAVAAAASGTYSEATRSDAGPEPQRLPTASADVHGRAARPPVEPASLDGHGRPADAGPAAQQGTTMVPGARAEHAAQPDSVDRSGSAESAGSASDMPPGSVVQQGSVSRPAPVSGYGRTANGDPAARTGAIEHDPSHTPGPGAEPDSSGRRAHAVPHAAVDRSGSATQAEPAVRQDVGGPPGSVIEAGAATDSGSASRPGPTAEQVSSPDSAQHGPVAQSAGSGASAEFPAGAATGAGVEPAVPLVSDDPMPSGIPVVTDLAERAGLLTFVWPTGITEVMVVARPERPPLAPDEPEARAWKVTNMRYEIDGGVRVPPDLPRPCHIAVASCRREPNGKLTVAAGFAPGARIHWTHA</sequence>
<dbReference type="AlphaFoldDB" id="A0A285LV04"/>
<dbReference type="GO" id="GO:0005975">
    <property type="term" value="P:carbohydrate metabolic process"/>
    <property type="evidence" value="ECO:0007669"/>
    <property type="project" value="UniProtKB-ARBA"/>
</dbReference>
<dbReference type="OrthoDB" id="3218246at2"/>
<dbReference type="STRING" id="1379680.GCA_001612615_01935"/>
<evidence type="ECO:0000256" key="1">
    <source>
        <dbReference type="SAM" id="MobiDB-lite"/>
    </source>
</evidence>
<feature type="compositionally biased region" description="Basic and acidic residues" evidence="1">
    <location>
        <begin position="637"/>
        <end position="648"/>
    </location>
</feature>
<name>A0A285LV04_9NOCA</name>
<keyword evidence="4" id="KW-1185">Reference proteome</keyword>
<dbReference type="Pfam" id="PF25835">
    <property type="entry name" value="Fn3_SaeA_5th"/>
    <property type="match status" value="1"/>
</dbReference>
<evidence type="ECO:0000313" key="4">
    <source>
        <dbReference type="Proteomes" id="UP000219565"/>
    </source>
</evidence>
<feature type="region of interest" description="Disordered" evidence="1">
    <location>
        <begin position="324"/>
        <end position="351"/>
    </location>
</feature>
<dbReference type="SUPFAM" id="SSF49265">
    <property type="entry name" value="Fibronectin type III"/>
    <property type="match status" value="1"/>
</dbReference>
<organism evidence="3 4">
    <name type="scientific">Nocardia amikacinitolerans</name>
    <dbReference type="NCBI Taxonomy" id="756689"/>
    <lineage>
        <taxon>Bacteria</taxon>
        <taxon>Bacillati</taxon>
        <taxon>Actinomycetota</taxon>
        <taxon>Actinomycetes</taxon>
        <taxon>Mycobacteriales</taxon>
        <taxon>Nocardiaceae</taxon>
        <taxon>Nocardia</taxon>
    </lineage>
</organism>
<reference evidence="3 4" key="1">
    <citation type="submission" date="2017-09" db="EMBL/GenBank/DDBJ databases">
        <authorList>
            <person name="Ehlers B."/>
            <person name="Leendertz F.H."/>
        </authorList>
    </citation>
    <scope>NUCLEOTIDE SEQUENCE [LARGE SCALE GENOMIC DNA]</scope>
    <source>
        <strain evidence="3 4">DSM 45537</strain>
    </source>
</reference>
<accession>A0A285LV04</accession>
<dbReference type="Gene3D" id="2.60.40.10">
    <property type="entry name" value="Immunoglobulins"/>
    <property type="match status" value="1"/>
</dbReference>
<dbReference type="EMBL" id="OBEG01000006">
    <property type="protein sequence ID" value="SNY88705.1"/>
    <property type="molecule type" value="Genomic_DNA"/>
</dbReference>
<dbReference type="InterPro" id="IPR013783">
    <property type="entry name" value="Ig-like_fold"/>
</dbReference>
<feature type="compositionally biased region" description="Low complexity" evidence="1">
    <location>
        <begin position="650"/>
        <end position="660"/>
    </location>
</feature>
<dbReference type="Proteomes" id="UP000219565">
    <property type="component" value="Unassembled WGS sequence"/>
</dbReference>
<dbReference type="InterPro" id="IPR036116">
    <property type="entry name" value="FN3_sf"/>
</dbReference>
<proteinExistence type="predicted"/>
<dbReference type="RefSeq" id="WP_097247525.1">
    <property type="nucleotide sequence ID" value="NZ_JAMTCW010000015.1"/>
</dbReference>
<evidence type="ECO:0000313" key="3">
    <source>
        <dbReference type="EMBL" id="SNY88705.1"/>
    </source>
</evidence>
<evidence type="ECO:0000259" key="2">
    <source>
        <dbReference type="Pfam" id="PF25835"/>
    </source>
</evidence>
<protein>
    <recommendedName>
        <fullName evidence="2">SaeA fourth Fn3-like domain-containing protein</fullName>
    </recommendedName>
</protein>
<feature type="region of interest" description="Disordered" evidence="1">
    <location>
        <begin position="578"/>
        <end position="798"/>
    </location>
</feature>
<gene>
    <name evidence="3" type="ORF">SAMN04244553_5689</name>
</gene>
<dbReference type="InterPro" id="IPR058694">
    <property type="entry name" value="Fn3_SaeA_4th"/>
</dbReference>
<feature type="domain" description="SaeA fourth Fn3-like" evidence="2">
    <location>
        <begin position="832"/>
        <end position="896"/>
    </location>
</feature>